<evidence type="ECO:0000256" key="16">
    <source>
        <dbReference type="ARBA" id="ARBA00032243"/>
    </source>
</evidence>
<accession>A0A1I9XGD9</accession>
<comment type="catalytic activity">
    <reaction evidence="17">
        <text>ATP + H2O = ADP + phosphate + H(+)</text>
        <dbReference type="Rhea" id="RHEA:13065"/>
        <dbReference type="ChEBI" id="CHEBI:15377"/>
        <dbReference type="ChEBI" id="CHEBI:15378"/>
        <dbReference type="ChEBI" id="CHEBI:30616"/>
        <dbReference type="ChEBI" id="CHEBI:43474"/>
        <dbReference type="ChEBI" id="CHEBI:456216"/>
    </reaction>
</comment>
<proteinExistence type="inferred from homology"/>
<evidence type="ECO:0000256" key="8">
    <source>
        <dbReference type="ARBA" id="ARBA00022723"/>
    </source>
</evidence>
<dbReference type="GO" id="GO:0003677">
    <property type="term" value="F:DNA binding"/>
    <property type="evidence" value="ECO:0007669"/>
    <property type="project" value="UniProtKB-KW"/>
</dbReference>
<protein>
    <recommendedName>
        <fullName evidence="15">ATP-dependent helicase Rep</fullName>
    </recommendedName>
    <alternativeName>
        <fullName evidence="16">RepP</fullName>
    </alternativeName>
</protein>
<dbReference type="Gene3D" id="3.40.50.300">
    <property type="entry name" value="P-loop containing nucleotide triphosphate hydrolases"/>
    <property type="match status" value="1"/>
</dbReference>
<reference evidence="20" key="1">
    <citation type="journal article" date="2016" name="PLoS ONE">
        <title>Novel circular single-stranded DNA viruses among an asteroid, echinoid and holothurian (Phylum: Echinodermata).</title>
        <authorList>
            <person name="Jackson E.W."/>
            <person name="Bistolas K.S.I."/>
            <person name="Button J.B."/>
            <person name="Hewson I."/>
        </authorList>
    </citation>
    <scope>NUCLEOTIDE SEQUENCE [LARGE SCALE GENOMIC DNA]</scope>
</reference>
<keyword evidence="8" id="KW-0479">Metal-binding</keyword>
<evidence type="ECO:0000256" key="13">
    <source>
        <dbReference type="ARBA" id="ARBA00023125"/>
    </source>
</evidence>
<dbReference type="GO" id="GO:0016779">
    <property type="term" value="F:nucleotidyltransferase activity"/>
    <property type="evidence" value="ECO:0007669"/>
    <property type="project" value="UniProtKB-KW"/>
</dbReference>
<organism evidence="19 20">
    <name type="scientific">uncultured virus</name>
    <dbReference type="NCBI Taxonomy" id="340016"/>
    <lineage>
        <taxon>Viruses</taxon>
        <taxon>environmental samples</taxon>
    </lineage>
</organism>
<evidence type="ECO:0000256" key="7">
    <source>
        <dbReference type="ARBA" id="ARBA00022722"/>
    </source>
</evidence>
<name>A0A1I9XGD9_9VIRU</name>
<keyword evidence="13" id="KW-0238">DNA-binding</keyword>
<dbReference type="SUPFAM" id="SSF52540">
    <property type="entry name" value="P-loop containing nucleoside triphosphate hydrolases"/>
    <property type="match status" value="1"/>
</dbReference>
<evidence type="ECO:0000313" key="20">
    <source>
        <dbReference type="Proteomes" id="UP001516804"/>
    </source>
</evidence>
<feature type="domain" description="CRESS-DNA virus Rep endonuclease" evidence="18">
    <location>
        <begin position="12"/>
        <end position="105"/>
    </location>
</feature>
<keyword evidence="10" id="KW-0255">Endonuclease</keyword>
<keyword evidence="9" id="KW-0547">Nucleotide-binding</keyword>
<dbReference type="GO" id="GO:0000166">
    <property type="term" value="F:nucleotide binding"/>
    <property type="evidence" value="ECO:0007669"/>
    <property type="project" value="UniProtKB-KW"/>
</dbReference>
<comment type="similarity">
    <text evidence="3">Belongs to the nanoviruses/circoviruses replication-associated protein family.</text>
</comment>
<comment type="subcellular location">
    <subcellularLocation>
        <location evidence="2">Host nucleus</location>
    </subcellularLocation>
</comment>
<keyword evidence="20" id="KW-1185">Reference proteome</keyword>
<keyword evidence="7" id="KW-0540">Nuclease</keyword>
<evidence type="ECO:0000256" key="2">
    <source>
        <dbReference type="ARBA" id="ARBA00004147"/>
    </source>
</evidence>
<dbReference type="Pfam" id="PF00910">
    <property type="entry name" value="RNA_helicase"/>
    <property type="match status" value="1"/>
</dbReference>
<evidence type="ECO:0000256" key="12">
    <source>
        <dbReference type="ARBA" id="ARBA00023124"/>
    </source>
</evidence>
<dbReference type="PROSITE" id="PS52020">
    <property type="entry name" value="CRESS_DNA_REP"/>
    <property type="match status" value="1"/>
</dbReference>
<dbReference type="Gene3D" id="3.40.1310.20">
    <property type="match status" value="1"/>
</dbReference>
<dbReference type="InterPro" id="IPR000605">
    <property type="entry name" value="Helicase_SF3_ssDNA/RNA_vir"/>
</dbReference>
<evidence type="ECO:0000256" key="3">
    <source>
        <dbReference type="ARBA" id="ARBA00008545"/>
    </source>
</evidence>
<dbReference type="GO" id="GO:0003724">
    <property type="term" value="F:RNA helicase activity"/>
    <property type="evidence" value="ECO:0007669"/>
    <property type="project" value="InterPro"/>
</dbReference>
<comment type="cofactor">
    <cofactor evidence="1">
        <name>Mn(2+)</name>
        <dbReference type="ChEBI" id="CHEBI:29035"/>
    </cofactor>
</comment>
<evidence type="ECO:0000256" key="4">
    <source>
        <dbReference type="ARBA" id="ARBA00022679"/>
    </source>
</evidence>
<dbReference type="InterPro" id="IPR049912">
    <property type="entry name" value="CRESS_DNA_REP"/>
</dbReference>
<evidence type="ECO:0000256" key="5">
    <source>
        <dbReference type="ARBA" id="ARBA00022695"/>
    </source>
</evidence>
<evidence type="ECO:0000256" key="14">
    <source>
        <dbReference type="ARBA" id="ARBA00023268"/>
    </source>
</evidence>
<dbReference type="Proteomes" id="UP001516804">
    <property type="component" value="Segment"/>
</dbReference>
<dbReference type="GO" id="GO:0042025">
    <property type="term" value="C:host cell nucleus"/>
    <property type="evidence" value="ECO:0007669"/>
    <property type="project" value="UniProtKB-SubCell"/>
</dbReference>
<keyword evidence="4" id="KW-0808">Transferase</keyword>
<keyword evidence="11" id="KW-0378">Hydrolase</keyword>
<keyword evidence="6" id="KW-0235">DNA replication</keyword>
<evidence type="ECO:0000256" key="15">
    <source>
        <dbReference type="ARBA" id="ARBA00030754"/>
    </source>
</evidence>
<evidence type="ECO:0000313" key="19">
    <source>
        <dbReference type="EMBL" id="APA62661.1"/>
    </source>
</evidence>
<evidence type="ECO:0000256" key="11">
    <source>
        <dbReference type="ARBA" id="ARBA00022801"/>
    </source>
</evidence>
<dbReference type="GO" id="GO:0003723">
    <property type="term" value="F:RNA binding"/>
    <property type="evidence" value="ECO:0007669"/>
    <property type="project" value="InterPro"/>
</dbReference>
<dbReference type="GO" id="GO:0046872">
    <property type="term" value="F:metal ion binding"/>
    <property type="evidence" value="ECO:0007669"/>
    <property type="project" value="UniProtKB-KW"/>
</dbReference>
<evidence type="ECO:0000256" key="9">
    <source>
        <dbReference type="ARBA" id="ARBA00022741"/>
    </source>
</evidence>
<dbReference type="GO" id="GO:0006260">
    <property type="term" value="P:DNA replication"/>
    <property type="evidence" value="ECO:0007669"/>
    <property type="project" value="UniProtKB-KW"/>
</dbReference>
<dbReference type="InterPro" id="IPR027417">
    <property type="entry name" value="P-loop_NTPase"/>
</dbReference>
<evidence type="ECO:0000256" key="10">
    <source>
        <dbReference type="ARBA" id="ARBA00022759"/>
    </source>
</evidence>
<keyword evidence="14" id="KW-0511">Multifunctional enzyme</keyword>
<dbReference type="Pfam" id="PF02407">
    <property type="entry name" value="Viral_Rep"/>
    <property type="match status" value="1"/>
</dbReference>
<dbReference type="GO" id="GO:0004519">
    <property type="term" value="F:endonuclease activity"/>
    <property type="evidence" value="ECO:0007669"/>
    <property type="project" value="UniProtKB-KW"/>
</dbReference>
<dbReference type="EMBL" id="KX246262">
    <property type="protein sequence ID" value="APA62661.1"/>
    <property type="molecule type" value="Genomic_DNA"/>
</dbReference>
<dbReference type="GO" id="GO:0016787">
    <property type="term" value="F:hydrolase activity"/>
    <property type="evidence" value="ECO:0007669"/>
    <property type="project" value="UniProtKB-KW"/>
</dbReference>
<sequence>MSSGTNRPVEKEANVRAWCLTINNYTIENVEDLKKLKYLYLIIGNEVGASGTKHLQVFVRMTSQTPFKRMKNKFPSAHLEPAKGSDLQNKEYCSKEEILFEDGTPSQQGKRTDIDEIKEAMSKVETANLRHIIPICRSIQSVRMAEIHLTYFEPKRDWKPKVKWYYGVTGSGKTHTAHAEAGDEPVYVCMATTKWWQGYDGHQYVIIDDMRKDFCKFHDLLRMLDRYSYTVENKGGSRQLLAKTIVITTTKHPTEMYGGREDVRQLTRRIDEIREFKNTYKPQESETENIII</sequence>
<keyword evidence="5" id="KW-0548">Nucleotidyltransferase</keyword>
<evidence type="ECO:0000256" key="1">
    <source>
        <dbReference type="ARBA" id="ARBA00001936"/>
    </source>
</evidence>
<evidence type="ECO:0000259" key="18">
    <source>
        <dbReference type="PROSITE" id="PS52020"/>
    </source>
</evidence>
<keyword evidence="12" id="KW-0190">Covalent protein-DNA linkage</keyword>
<evidence type="ECO:0000256" key="17">
    <source>
        <dbReference type="ARBA" id="ARBA00049360"/>
    </source>
</evidence>
<evidence type="ECO:0000256" key="6">
    <source>
        <dbReference type="ARBA" id="ARBA00022705"/>
    </source>
</evidence>